<comment type="subunit">
    <text evidence="18">Interacts with host CGAS; this interaction inhibits CGAS-mediated type I interferon response.</text>
</comment>
<reference evidence="21 22" key="1">
    <citation type="journal article" date="2016" name="Virus Genes">
        <title>The genomes of three North American orthopoxviruses.</title>
        <authorList>
            <person name="Smithson C."/>
            <person name="Tang N."/>
            <person name="Sammons S."/>
            <person name="Frace M."/>
            <person name="Batra D."/>
            <person name="Li Y."/>
            <person name="Emerson G.L."/>
            <person name="Carroll D.S."/>
            <person name="Upton C."/>
        </authorList>
    </citation>
    <scope>NUCLEOTIDE SEQUENCE [LARGE SCALE GENOMIC DNA]</scope>
    <source>
        <strain evidence="21 22">WA</strain>
    </source>
</reference>
<evidence type="ECO:0000256" key="15">
    <source>
        <dbReference type="ARBA" id="ARBA00034731"/>
    </source>
</evidence>
<evidence type="ECO:0000256" key="2">
    <source>
        <dbReference type="ARBA" id="ARBA00004167"/>
    </source>
</evidence>
<evidence type="ECO:0000256" key="4">
    <source>
        <dbReference type="ARBA" id="ARBA00022482"/>
    </source>
</evidence>
<evidence type="ECO:0000259" key="20">
    <source>
        <dbReference type="PROSITE" id="PS51457"/>
    </source>
</evidence>
<name>A0A1C9KBL9_9POXV</name>
<evidence type="ECO:0000313" key="21">
    <source>
        <dbReference type="EMBL" id="AOP31538.1"/>
    </source>
</evidence>
<dbReference type="GO" id="GO:0016020">
    <property type="term" value="C:membrane"/>
    <property type="evidence" value="ECO:0007669"/>
    <property type="project" value="UniProtKB-SubCell"/>
</dbReference>
<sequence length="327" mass="38344">MSGSFVGQFEEMDEESVYHQDHKFTLKRKYNINSEETIMETTEKKRTKFQSRAKLVKEVNGTIRAAQMHYISLKRGYIVFKKMLKTTTLDAITSIPNFQKIYKLFFDISAISNVATSPRKMVYALLLYMFPNLFGGDNRFIHYRIQPLSKIKHKIFSPFKINLIRILVEEKFYNNESKYRRWKMIGSQVDKMLAAESAKCTVDTMYRLRPIHRIKTDSDDDTIFIKQIAEKCSTSQELVEKVLKLLFTDLFKSGDYKVFRHDEDAENGFIGLDKIKLNIVHEIVEPCLSVHRSLARAPCKEMVNKYFENPLHIIGKNLQECIDFVRS</sequence>
<dbReference type="GO" id="GO:0052170">
    <property type="term" value="P:symbiont-mediated suppression of host innate immune response"/>
    <property type="evidence" value="ECO:0007669"/>
    <property type="project" value="UniProtKB-KW"/>
</dbReference>
<dbReference type="GO" id="GO:0030430">
    <property type="term" value="C:host cell cytoplasm"/>
    <property type="evidence" value="ECO:0007669"/>
    <property type="project" value="UniProtKB-SubCell"/>
</dbReference>
<proteinExistence type="inferred from homology"/>
<accession>A0A1C9KBL9</accession>
<evidence type="ECO:0000256" key="3">
    <source>
        <dbReference type="ARBA" id="ARBA00004192"/>
    </source>
</evidence>
<keyword evidence="22" id="KW-1185">Reference proteome</keyword>
<keyword evidence="7" id="KW-0945">Host-virus interaction</keyword>
<evidence type="ECO:0000256" key="5">
    <source>
        <dbReference type="ARBA" id="ARBA00022518"/>
    </source>
</evidence>
<keyword evidence="11" id="KW-1133">Transmembrane helix</keyword>
<evidence type="ECO:0000256" key="12">
    <source>
        <dbReference type="ARBA" id="ARBA00023136"/>
    </source>
</evidence>
<dbReference type="GeneID" id="29057637"/>
<keyword evidence="6" id="KW-1048">Host nucleus</keyword>
<dbReference type="Proteomes" id="UP000201873">
    <property type="component" value="Segment"/>
</dbReference>
<evidence type="ECO:0000256" key="1">
    <source>
        <dbReference type="ARBA" id="ARBA00004147"/>
    </source>
</evidence>
<protein>
    <recommendedName>
        <fullName evidence="16">Protein OPG067</fullName>
    </recommendedName>
    <alternativeName>
        <fullName evidence="17">Protein E5</fullName>
    </alternativeName>
</protein>
<dbReference type="EMBL" id="KU749310">
    <property type="protein sequence ID" value="AOP31538.1"/>
    <property type="molecule type" value="Genomic_DNA"/>
</dbReference>
<dbReference type="GO" id="GO:0003677">
    <property type="term" value="F:DNA binding"/>
    <property type="evidence" value="ECO:0007669"/>
    <property type="project" value="InterPro"/>
</dbReference>
<evidence type="ECO:0000256" key="17">
    <source>
        <dbReference type="ARBA" id="ARBA00034912"/>
    </source>
</evidence>
<evidence type="ECO:0000256" key="11">
    <source>
        <dbReference type="ARBA" id="ARBA00022989"/>
    </source>
</evidence>
<feature type="domain" description="BEN" evidence="20">
    <location>
        <begin position="98"/>
        <end position="200"/>
    </location>
</feature>
<dbReference type="PROSITE" id="PS51457">
    <property type="entry name" value="BEN"/>
    <property type="match status" value="2"/>
</dbReference>
<dbReference type="InterPro" id="IPR004334">
    <property type="entry name" value="Poxvirus_E5R"/>
</dbReference>
<evidence type="ECO:0000256" key="13">
    <source>
        <dbReference type="ARBA" id="ARBA00023200"/>
    </source>
</evidence>
<feature type="domain" description="BEN" evidence="20">
    <location>
        <begin position="219"/>
        <end position="314"/>
    </location>
</feature>
<dbReference type="KEGG" id="vg:29057637"/>
<evidence type="ECO:0000313" key="22">
    <source>
        <dbReference type="Proteomes" id="UP000201873"/>
    </source>
</evidence>
<keyword evidence="14" id="KW-0899">Viral immunoevasion</keyword>
<keyword evidence="5" id="KW-0244">Early protein</keyword>
<comment type="subcellular location">
    <subcellularLocation>
        <location evidence="3">Host cytoplasm</location>
    </subcellularLocation>
    <subcellularLocation>
        <location evidence="1">Host nucleus</location>
    </subcellularLocation>
    <subcellularLocation>
        <location evidence="2">Membrane</location>
        <topology evidence="2">Single-pass membrane protein</topology>
    </subcellularLocation>
</comment>
<keyword evidence="13" id="KW-1035">Host cytoplasm</keyword>
<dbReference type="RefSeq" id="YP_009282753.1">
    <property type="nucleotide sequence ID" value="NC_031038.1"/>
</dbReference>
<comment type="similarity">
    <text evidence="15">Belongs to the orthopoxvirus OPG067 family.</text>
</comment>
<gene>
    <name evidence="21" type="ORF">SKPV-WA-059</name>
</gene>
<keyword evidence="10" id="KW-0677">Repeat</keyword>
<evidence type="ECO:0000256" key="9">
    <source>
        <dbReference type="ARBA" id="ARBA00022692"/>
    </source>
</evidence>
<evidence type="ECO:0000256" key="8">
    <source>
        <dbReference type="ARBA" id="ARBA00022632"/>
    </source>
</evidence>
<comment type="function">
    <text evidence="19">Major early protein present in virus factories. The presence of BEN domains suggests a possible role in organization of viral DNA during replication or transcription. Plays an essential role in the inhibition of the cGAS-dependent type I IFN induction in host dendritic cells. Mechanistically, abolishes cGAMP production by triggering host CGAS degradation via a proteasome-dependent mechanism.</text>
</comment>
<keyword evidence="8" id="KW-1090">Inhibition of host innate immune response by virus</keyword>
<dbReference type="InterPro" id="IPR018379">
    <property type="entry name" value="BEN_domain"/>
</dbReference>
<keyword evidence="4" id="KW-1113">Inhibition of host RLR pathway by virus</keyword>
<keyword evidence="12" id="KW-0472">Membrane</keyword>
<dbReference type="Pfam" id="PF10523">
    <property type="entry name" value="BEN"/>
    <property type="match status" value="2"/>
</dbReference>
<evidence type="ECO:0000256" key="14">
    <source>
        <dbReference type="ARBA" id="ARBA00023280"/>
    </source>
</evidence>
<evidence type="ECO:0000256" key="10">
    <source>
        <dbReference type="ARBA" id="ARBA00022737"/>
    </source>
</evidence>
<organism evidence="21 22">
    <name type="scientific">Skunkpox virus</name>
    <dbReference type="NCBI Taxonomy" id="160796"/>
    <lineage>
        <taxon>Viruses</taxon>
        <taxon>Varidnaviria</taxon>
        <taxon>Bamfordvirae</taxon>
        <taxon>Nucleocytoviricota</taxon>
        <taxon>Pokkesviricetes</taxon>
        <taxon>Chitovirales</taxon>
        <taxon>Poxviridae</taxon>
        <taxon>Chordopoxvirinae</taxon>
        <taxon>Orthopoxvirus</taxon>
        <taxon>Orthopoxvirus skunkpox</taxon>
    </lineage>
</organism>
<evidence type="ECO:0000256" key="16">
    <source>
        <dbReference type="ARBA" id="ARBA00034821"/>
    </source>
</evidence>
<dbReference type="PIRSF" id="PIRSF015691">
    <property type="entry name" value="VAC_E5R"/>
    <property type="match status" value="1"/>
</dbReference>
<evidence type="ECO:0000256" key="7">
    <source>
        <dbReference type="ARBA" id="ARBA00022581"/>
    </source>
</evidence>
<dbReference type="OrthoDB" id="7459at10239"/>
<keyword evidence="9" id="KW-0812">Transmembrane</keyword>
<evidence type="ECO:0000256" key="19">
    <source>
        <dbReference type="ARBA" id="ARBA00045739"/>
    </source>
</evidence>
<dbReference type="GO" id="GO:0042025">
    <property type="term" value="C:host cell nucleus"/>
    <property type="evidence" value="ECO:0007669"/>
    <property type="project" value="UniProtKB-SubCell"/>
</dbReference>
<evidence type="ECO:0000256" key="18">
    <source>
        <dbReference type="ARBA" id="ARBA00038635"/>
    </source>
</evidence>
<evidence type="ECO:0000256" key="6">
    <source>
        <dbReference type="ARBA" id="ARBA00022562"/>
    </source>
</evidence>